<dbReference type="GO" id="GO:0016787">
    <property type="term" value="F:hydrolase activity"/>
    <property type="evidence" value="ECO:0007669"/>
    <property type="project" value="InterPro"/>
</dbReference>
<gene>
    <name evidence="5" type="ORF">BT96DRAFT_925870</name>
</gene>
<keyword evidence="6" id="KW-1185">Reference proteome</keyword>
<reference evidence="5" key="1">
    <citation type="journal article" date="2019" name="Environ. Microbiol.">
        <title>Fungal ecological strategies reflected in gene transcription - a case study of two litter decomposers.</title>
        <authorList>
            <person name="Barbi F."/>
            <person name="Kohler A."/>
            <person name="Barry K."/>
            <person name="Baskaran P."/>
            <person name="Daum C."/>
            <person name="Fauchery L."/>
            <person name="Ihrmark K."/>
            <person name="Kuo A."/>
            <person name="LaButti K."/>
            <person name="Lipzen A."/>
            <person name="Morin E."/>
            <person name="Grigoriev I.V."/>
            <person name="Henrissat B."/>
            <person name="Lindahl B."/>
            <person name="Martin F."/>
        </authorList>
    </citation>
    <scope>NUCLEOTIDE SEQUENCE</scope>
    <source>
        <strain evidence="5">JB14</strain>
    </source>
</reference>
<evidence type="ECO:0000313" key="5">
    <source>
        <dbReference type="EMBL" id="KAE9390500.1"/>
    </source>
</evidence>
<dbReference type="GO" id="GO:0016831">
    <property type="term" value="F:carboxy-lyase activity"/>
    <property type="evidence" value="ECO:0007669"/>
    <property type="project" value="UniProtKB-KW"/>
</dbReference>
<dbReference type="Proteomes" id="UP000799118">
    <property type="component" value="Unassembled WGS sequence"/>
</dbReference>
<evidence type="ECO:0000313" key="6">
    <source>
        <dbReference type="Proteomes" id="UP000799118"/>
    </source>
</evidence>
<dbReference type="Pfam" id="PF04909">
    <property type="entry name" value="Amidohydro_2"/>
    <property type="match status" value="1"/>
</dbReference>
<name>A0A6A4GYU0_9AGAR</name>
<sequence length="197" mass="22808">MSPLPPIITLEEHYLSPLFSPPKIQCGTRPCLDSNNERVAFRRCLINNHLNGRFYDDAFFWPLFERAEALDVPIYIHPTFPDENTLPQYQGNYSERAAFMLGISAWGWHADTGLHILRLFASGLFDKYPNVENCYRTHGRDDSRGWGQRERGLRQVWQENIWVTTSGMFTLAPLACLLKVTPVEHVLFSVDYPFSQK</sequence>
<dbReference type="SUPFAM" id="SSF51556">
    <property type="entry name" value="Metallo-dependent hydrolases"/>
    <property type="match status" value="1"/>
</dbReference>
<keyword evidence="1 3" id="KW-0210">Decarboxylase</keyword>
<protein>
    <recommendedName>
        <fullName evidence="4">Amidohydrolase-related domain-containing protein</fullName>
    </recommendedName>
</protein>
<keyword evidence="2 3" id="KW-0456">Lyase</keyword>
<feature type="domain" description="Amidohydrolase-related" evidence="4">
    <location>
        <begin position="40"/>
        <end position="196"/>
    </location>
</feature>
<dbReference type="OrthoDB" id="432010at2759"/>
<dbReference type="GO" id="GO:0019748">
    <property type="term" value="P:secondary metabolic process"/>
    <property type="evidence" value="ECO:0007669"/>
    <property type="project" value="TreeGrafter"/>
</dbReference>
<dbReference type="PANTHER" id="PTHR21240:SF30">
    <property type="entry name" value="AMIDOHYDROLASE-RELATED DOMAIN-CONTAINING PROTEIN-RELATED"/>
    <property type="match status" value="1"/>
</dbReference>
<organism evidence="5 6">
    <name type="scientific">Gymnopus androsaceus JB14</name>
    <dbReference type="NCBI Taxonomy" id="1447944"/>
    <lineage>
        <taxon>Eukaryota</taxon>
        <taxon>Fungi</taxon>
        <taxon>Dikarya</taxon>
        <taxon>Basidiomycota</taxon>
        <taxon>Agaricomycotina</taxon>
        <taxon>Agaricomycetes</taxon>
        <taxon>Agaricomycetidae</taxon>
        <taxon>Agaricales</taxon>
        <taxon>Marasmiineae</taxon>
        <taxon>Omphalotaceae</taxon>
        <taxon>Gymnopus</taxon>
    </lineage>
</organism>
<dbReference type="Gene3D" id="3.20.20.140">
    <property type="entry name" value="Metal-dependent hydrolases"/>
    <property type="match status" value="1"/>
</dbReference>
<evidence type="ECO:0000259" key="4">
    <source>
        <dbReference type="Pfam" id="PF04909"/>
    </source>
</evidence>
<dbReference type="InterPro" id="IPR032465">
    <property type="entry name" value="ACMSD"/>
</dbReference>
<dbReference type="PANTHER" id="PTHR21240">
    <property type="entry name" value="2-AMINO-3-CARBOXYLMUCONATE-6-SEMIALDEHYDE DECARBOXYLASE"/>
    <property type="match status" value="1"/>
</dbReference>
<dbReference type="GO" id="GO:0005829">
    <property type="term" value="C:cytosol"/>
    <property type="evidence" value="ECO:0007669"/>
    <property type="project" value="TreeGrafter"/>
</dbReference>
<evidence type="ECO:0000256" key="1">
    <source>
        <dbReference type="ARBA" id="ARBA00022793"/>
    </source>
</evidence>
<dbReference type="InterPro" id="IPR032466">
    <property type="entry name" value="Metal_Hydrolase"/>
</dbReference>
<comment type="similarity">
    <text evidence="3">Belongs to the metallo-dependent hydrolases superfamily.</text>
</comment>
<evidence type="ECO:0000256" key="2">
    <source>
        <dbReference type="ARBA" id="ARBA00023239"/>
    </source>
</evidence>
<dbReference type="EMBL" id="ML769656">
    <property type="protein sequence ID" value="KAE9390500.1"/>
    <property type="molecule type" value="Genomic_DNA"/>
</dbReference>
<accession>A0A6A4GYU0</accession>
<evidence type="ECO:0000256" key="3">
    <source>
        <dbReference type="RuleBase" id="RU366045"/>
    </source>
</evidence>
<proteinExistence type="inferred from homology"/>
<dbReference type="AlphaFoldDB" id="A0A6A4GYU0"/>
<dbReference type="InterPro" id="IPR006680">
    <property type="entry name" value="Amidohydro-rel"/>
</dbReference>